<dbReference type="EC" id="7.1.1.-" evidence="2"/>
<protein>
    <recommendedName>
        <fullName evidence="2">NADH-quinone oxidoreductase subunit J</fullName>
        <ecNumber evidence="2">7.1.1.-</ecNumber>
    </recommendedName>
</protein>
<keyword evidence="2" id="KW-0812">Transmembrane</keyword>
<feature type="transmembrane region" description="Helical" evidence="2">
    <location>
        <begin position="59"/>
        <end position="78"/>
    </location>
</feature>
<feature type="transmembrane region" description="Helical" evidence="2">
    <location>
        <begin position="147"/>
        <end position="166"/>
    </location>
</feature>
<dbReference type="Proteomes" id="UP001597112">
    <property type="component" value="Unassembled WGS sequence"/>
</dbReference>
<reference evidence="4" key="1">
    <citation type="journal article" date="2019" name="Int. J. Syst. Evol. Microbiol.">
        <title>The Global Catalogue of Microorganisms (GCM) 10K type strain sequencing project: providing services to taxonomists for standard genome sequencing and annotation.</title>
        <authorList>
            <consortium name="The Broad Institute Genomics Platform"/>
            <consortium name="The Broad Institute Genome Sequencing Center for Infectious Disease"/>
            <person name="Wu L."/>
            <person name="Ma J."/>
        </authorList>
    </citation>
    <scope>NUCLEOTIDE SEQUENCE [LARGE SCALE GENOMIC DNA]</scope>
    <source>
        <strain evidence="4">CCUG 58938</strain>
    </source>
</reference>
<feature type="transmembrane region" description="Helical" evidence="2">
    <location>
        <begin position="32"/>
        <end position="53"/>
    </location>
</feature>
<dbReference type="PANTHER" id="PTHR33269:SF17">
    <property type="entry name" value="NADH-UBIQUINONE OXIDOREDUCTASE CHAIN 6"/>
    <property type="match status" value="1"/>
</dbReference>
<comment type="similarity">
    <text evidence="1 2">Belongs to the complex I subunit 6 family.</text>
</comment>
<comment type="function">
    <text evidence="2">NDH-1 shuttles electrons from NADH, via FMN and iron-sulfur (Fe-S) centers, to quinones in the respiratory chain. Couples the redox reaction to proton translocation (for every two electrons transferred, four hydrogen ions are translocated across the cytoplasmic membrane), and thus conserves the redox energy in a proton gradient.</text>
</comment>
<keyword evidence="4" id="KW-1185">Reference proteome</keyword>
<organism evidence="3 4">
    <name type="scientific">Ohtaekwangia kribbensis</name>
    <dbReference type="NCBI Taxonomy" id="688913"/>
    <lineage>
        <taxon>Bacteria</taxon>
        <taxon>Pseudomonadati</taxon>
        <taxon>Bacteroidota</taxon>
        <taxon>Cytophagia</taxon>
        <taxon>Cytophagales</taxon>
        <taxon>Fulvivirgaceae</taxon>
        <taxon>Ohtaekwangia</taxon>
    </lineage>
</organism>
<name>A0ABW3K3S6_9BACT</name>
<sequence length="171" mass="18261">MNFVTILFYFFEAVAALAALSLVLVRNVFYGALILVVCLLSLAAIYVLAFAEFVAVTQILIYAGGILVVIIFGVMLTAKIAGKPLVVKHTNVWGGTLACVALFTLLLYFLSSQKFFEDGKDKMQAADTAINTIGFGLMTEFVLPFEVAGILLLAALIGAAVIASSIKSRNV</sequence>
<keyword evidence="2" id="KW-0472">Membrane</keyword>
<feature type="transmembrane region" description="Helical" evidence="2">
    <location>
        <begin position="6"/>
        <end position="25"/>
    </location>
</feature>
<dbReference type="EMBL" id="JBHTKA010000003">
    <property type="protein sequence ID" value="MFD0999841.1"/>
    <property type="molecule type" value="Genomic_DNA"/>
</dbReference>
<evidence type="ECO:0000256" key="2">
    <source>
        <dbReference type="RuleBase" id="RU004429"/>
    </source>
</evidence>
<dbReference type="Gene3D" id="1.20.120.1200">
    <property type="entry name" value="NADH-ubiquinone/plastoquinone oxidoreductase chain 6, subunit NuoJ"/>
    <property type="match status" value="1"/>
</dbReference>
<proteinExistence type="inferred from homology"/>
<dbReference type="PANTHER" id="PTHR33269">
    <property type="entry name" value="NADH-UBIQUINONE OXIDOREDUCTASE CHAIN 6"/>
    <property type="match status" value="1"/>
</dbReference>
<accession>A0ABW3K3S6</accession>
<dbReference type="RefSeq" id="WP_377578901.1">
    <property type="nucleotide sequence ID" value="NZ_JBHTKA010000003.1"/>
</dbReference>
<comment type="subcellular location">
    <subcellularLocation>
        <location evidence="2">Cell membrane</location>
        <topology evidence="2">Multi-pass membrane protein</topology>
    </subcellularLocation>
</comment>
<feature type="transmembrane region" description="Helical" evidence="2">
    <location>
        <begin position="90"/>
        <end position="110"/>
    </location>
</feature>
<keyword evidence="2" id="KW-1003">Cell membrane</keyword>
<keyword evidence="2" id="KW-0520">NAD</keyword>
<evidence type="ECO:0000313" key="3">
    <source>
        <dbReference type="EMBL" id="MFD0999841.1"/>
    </source>
</evidence>
<comment type="caution">
    <text evidence="3">The sequence shown here is derived from an EMBL/GenBank/DDBJ whole genome shotgun (WGS) entry which is preliminary data.</text>
</comment>
<keyword evidence="2" id="KW-1133">Transmembrane helix</keyword>
<dbReference type="InterPro" id="IPR042106">
    <property type="entry name" value="Nuo/plastoQ_OxRdtase_6_NuoJ"/>
</dbReference>
<keyword evidence="2" id="KW-0874">Quinone</keyword>
<dbReference type="InterPro" id="IPR001457">
    <property type="entry name" value="NADH_UbQ/plastoQ_OxRdtase_su6"/>
</dbReference>
<evidence type="ECO:0000256" key="1">
    <source>
        <dbReference type="ARBA" id="ARBA00005698"/>
    </source>
</evidence>
<gene>
    <name evidence="3" type="ORF">ACFQ21_11020</name>
</gene>
<dbReference type="Pfam" id="PF00499">
    <property type="entry name" value="Oxidored_q3"/>
    <property type="match status" value="1"/>
</dbReference>
<comment type="catalytic activity">
    <reaction evidence="2">
        <text>a quinone + NADH + 5 H(+)(in) = a quinol + NAD(+) + 4 H(+)(out)</text>
        <dbReference type="Rhea" id="RHEA:57888"/>
        <dbReference type="ChEBI" id="CHEBI:15378"/>
        <dbReference type="ChEBI" id="CHEBI:24646"/>
        <dbReference type="ChEBI" id="CHEBI:57540"/>
        <dbReference type="ChEBI" id="CHEBI:57945"/>
        <dbReference type="ChEBI" id="CHEBI:132124"/>
    </reaction>
</comment>
<evidence type="ECO:0000313" key="4">
    <source>
        <dbReference type="Proteomes" id="UP001597112"/>
    </source>
</evidence>